<dbReference type="InterPro" id="IPR016032">
    <property type="entry name" value="Sig_transdc_resp-reg_C-effctor"/>
</dbReference>
<keyword evidence="2" id="KW-0238">DNA-binding</keyword>
<evidence type="ECO:0000256" key="3">
    <source>
        <dbReference type="ARBA" id="ARBA00023163"/>
    </source>
</evidence>
<dbReference type="PANTHER" id="PTHR44688:SF16">
    <property type="entry name" value="DNA-BINDING TRANSCRIPTIONAL ACTIVATOR DEVR_DOSR"/>
    <property type="match status" value="1"/>
</dbReference>
<dbReference type="Gene3D" id="1.10.10.10">
    <property type="entry name" value="Winged helix-like DNA-binding domain superfamily/Winged helix DNA-binding domain"/>
    <property type="match status" value="1"/>
</dbReference>
<dbReference type="Pfam" id="PF00196">
    <property type="entry name" value="GerE"/>
    <property type="match status" value="1"/>
</dbReference>
<dbReference type="PANTHER" id="PTHR44688">
    <property type="entry name" value="DNA-BINDING TRANSCRIPTIONAL ACTIVATOR DEVR_DOSR"/>
    <property type="match status" value="1"/>
</dbReference>
<evidence type="ECO:0000259" key="4">
    <source>
        <dbReference type="PROSITE" id="PS50043"/>
    </source>
</evidence>
<comment type="caution">
    <text evidence="5">The sequence shown here is derived from an EMBL/GenBank/DDBJ whole genome shotgun (WGS) entry which is preliminary data.</text>
</comment>
<keyword evidence="6" id="KW-1185">Reference proteome</keyword>
<sequence>MSAYPLKAANYFMSLLAEYNLALSTVIKTCNSQGFPTAIATLLRTLVESNDITLIIYRDTAMPQIEFFMSPEGESNLDMFRSGVFLIDPYYLAAAKDNKSGFFALKELTPKGFKNSEYYKTWYRHSGLHDECGYLIPIDDGFINLSVGRTDSYPKFNKALLSFLAEIEPTISALCQRHYNNTKPATSATDDDRLPKQLQTALDNFGSTVLTDREQQVVNMLMHGHSTKSIAEILCISTETVKLHRKKSYAKLDINSQSELFYLFIDSLMSVKGYKSGDTLSSYL</sequence>
<keyword evidence="1" id="KW-0805">Transcription regulation</keyword>
<name>A0ABN8EPZ7_9GAMM</name>
<reference evidence="5" key="1">
    <citation type="submission" date="2021-12" db="EMBL/GenBank/DDBJ databases">
        <authorList>
            <person name="Rodrigo-Torres L."/>
            <person name="Arahal R. D."/>
            <person name="Lucena T."/>
        </authorList>
    </citation>
    <scope>NUCLEOTIDE SEQUENCE</scope>
    <source>
        <strain evidence="5">CECT 8267</strain>
    </source>
</reference>
<dbReference type="InterPro" id="IPR036388">
    <property type="entry name" value="WH-like_DNA-bd_sf"/>
</dbReference>
<keyword evidence="3" id="KW-0804">Transcription</keyword>
<evidence type="ECO:0000256" key="1">
    <source>
        <dbReference type="ARBA" id="ARBA00023015"/>
    </source>
</evidence>
<evidence type="ECO:0000313" key="5">
    <source>
        <dbReference type="EMBL" id="CAH0992336.1"/>
    </source>
</evidence>
<dbReference type="SUPFAM" id="SSF46894">
    <property type="entry name" value="C-terminal effector domain of the bipartite response regulators"/>
    <property type="match status" value="1"/>
</dbReference>
<dbReference type="Proteomes" id="UP000838100">
    <property type="component" value="Unassembled WGS sequence"/>
</dbReference>
<organism evidence="5 6">
    <name type="scientific">Sinobacterium norvegicum</name>
    <dbReference type="NCBI Taxonomy" id="1641715"/>
    <lineage>
        <taxon>Bacteria</taxon>
        <taxon>Pseudomonadati</taxon>
        <taxon>Pseudomonadota</taxon>
        <taxon>Gammaproteobacteria</taxon>
        <taxon>Cellvibrionales</taxon>
        <taxon>Spongiibacteraceae</taxon>
        <taxon>Sinobacterium</taxon>
    </lineage>
</organism>
<dbReference type="SMART" id="SM00421">
    <property type="entry name" value="HTH_LUXR"/>
    <property type="match status" value="1"/>
</dbReference>
<feature type="domain" description="HTH luxR-type" evidence="4">
    <location>
        <begin position="203"/>
        <end position="268"/>
    </location>
</feature>
<dbReference type="PROSITE" id="PS50043">
    <property type="entry name" value="HTH_LUXR_2"/>
    <property type="match status" value="1"/>
</dbReference>
<evidence type="ECO:0000313" key="6">
    <source>
        <dbReference type="Proteomes" id="UP000838100"/>
    </source>
</evidence>
<gene>
    <name evidence="5" type="ORF">SIN8267_02455</name>
</gene>
<dbReference type="InterPro" id="IPR000792">
    <property type="entry name" value="Tscrpt_reg_LuxR_C"/>
</dbReference>
<proteinExistence type="predicted"/>
<dbReference type="CDD" id="cd06170">
    <property type="entry name" value="LuxR_C_like"/>
    <property type="match status" value="1"/>
</dbReference>
<protein>
    <recommendedName>
        <fullName evidence="4">HTH luxR-type domain-containing protein</fullName>
    </recommendedName>
</protein>
<evidence type="ECO:0000256" key="2">
    <source>
        <dbReference type="ARBA" id="ARBA00023125"/>
    </source>
</evidence>
<accession>A0ABN8EPZ7</accession>
<dbReference type="PRINTS" id="PR00038">
    <property type="entry name" value="HTHLUXR"/>
</dbReference>
<dbReference type="EMBL" id="CAKLPX010000003">
    <property type="protein sequence ID" value="CAH0992336.1"/>
    <property type="molecule type" value="Genomic_DNA"/>
</dbReference>